<evidence type="ECO:0000313" key="3">
    <source>
        <dbReference type="Proteomes" id="UP000653730"/>
    </source>
</evidence>
<comment type="similarity">
    <text evidence="1">Belongs to the ROK (NagC/XylR) family.</text>
</comment>
<protein>
    <submittedName>
        <fullName evidence="2">ROK family protein</fullName>
    </submittedName>
</protein>
<name>A0A926Q544_9FLAO</name>
<dbReference type="AlphaFoldDB" id="A0A926Q544"/>
<reference evidence="2 3" key="1">
    <citation type="submission" date="2020-09" db="EMBL/GenBank/DDBJ databases">
        <title>Sinomicrobium weinanense sp. nov., a halophilic bacteria isolated from saline-alkali soil.</title>
        <authorList>
            <person name="Wu P."/>
            <person name="Ren H."/>
            <person name="Mei Y."/>
            <person name="Liang Y."/>
            <person name="Chen Z."/>
        </authorList>
    </citation>
    <scope>NUCLEOTIDE SEQUENCE [LARGE SCALE GENOMIC DNA]</scope>
    <source>
        <strain evidence="2 3">FJxs</strain>
    </source>
</reference>
<dbReference type="Gene3D" id="3.30.420.40">
    <property type="match status" value="2"/>
</dbReference>
<dbReference type="InterPro" id="IPR000600">
    <property type="entry name" value="ROK"/>
</dbReference>
<dbReference type="SUPFAM" id="SSF53067">
    <property type="entry name" value="Actin-like ATPase domain"/>
    <property type="match status" value="1"/>
</dbReference>
<sequence length="311" mass="32627">MTTNYAAGIDVGGTFVKYACADSSGKILFASRLPVAEHTSAPGVIALIREAIEDCEKHVMDSKGRLTGAGIGFPGIISKGMVLGGADNLSGFNNIPLARILSEQTGLKTIIVDNDANMMGWGEIMYGCAESISDAVFLTIGTGIGGTMVINGEIYGGYMNRGGEFGHIIVESGGLPCSCGAKGCLETYASTRALLAKYAEVRGIKNNTVNGETLVRNYRKNEPEAVHAMNWHFDYLSAGIASLVNIFSPQRVIIGGGIAEAGDFYIEALRARVSVLAMKDAMANTLVRAAKLGNLAGCLGGAGRVFSLKQK</sequence>
<keyword evidence="3" id="KW-1185">Reference proteome</keyword>
<dbReference type="RefSeq" id="WP_187966884.1">
    <property type="nucleotide sequence ID" value="NZ_JACVDC010000071.1"/>
</dbReference>
<dbReference type="Proteomes" id="UP000653730">
    <property type="component" value="Unassembled WGS sequence"/>
</dbReference>
<comment type="caution">
    <text evidence="2">The sequence shown here is derived from an EMBL/GenBank/DDBJ whole genome shotgun (WGS) entry which is preliminary data.</text>
</comment>
<dbReference type="PANTHER" id="PTHR18964">
    <property type="entry name" value="ROK (REPRESSOR, ORF, KINASE) FAMILY"/>
    <property type="match status" value="1"/>
</dbReference>
<evidence type="ECO:0000256" key="1">
    <source>
        <dbReference type="ARBA" id="ARBA00006479"/>
    </source>
</evidence>
<dbReference type="Pfam" id="PF00480">
    <property type="entry name" value="ROK"/>
    <property type="match status" value="1"/>
</dbReference>
<gene>
    <name evidence="2" type="ORF">IBL28_17425</name>
</gene>
<dbReference type="InterPro" id="IPR043129">
    <property type="entry name" value="ATPase_NBD"/>
</dbReference>
<accession>A0A926Q544</accession>
<dbReference type="PANTHER" id="PTHR18964:SF149">
    <property type="entry name" value="BIFUNCTIONAL UDP-N-ACETYLGLUCOSAMINE 2-EPIMERASE_N-ACETYLMANNOSAMINE KINASE"/>
    <property type="match status" value="1"/>
</dbReference>
<organism evidence="2 3">
    <name type="scientific">Sinomicrobium weinanense</name>
    <dbReference type="NCBI Taxonomy" id="2842200"/>
    <lineage>
        <taxon>Bacteria</taxon>
        <taxon>Pseudomonadati</taxon>
        <taxon>Bacteroidota</taxon>
        <taxon>Flavobacteriia</taxon>
        <taxon>Flavobacteriales</taxon>
        <taxon>Flavobacteriaceae</taxon>
        <taxon>Sinomicrobium</taxon>
    </lineage>
</organism>
<evidence type="ECO:0000313" key="2">
    <source>
        <dbReference type="EMBL" id="MBC9797756.1"/>
    </source>
</evidence>
<proteinExistence type="inferred from homology"/>
<dbReference type="EMBL" id="JACVDC010000071">
    <property type="protein sequence ID" value="MBC9797756.1"/>
    <property type="molecule type" value="Genomic_DNA"/>
</dbReference>